<evidence type="ECO:0000256" key="4">
    <source>
        <dbReference type="PROSITE-ProRule" id="PRU00108"/>
    </source>
</evidence>
<evidence type="ECO:0000313" key="7">
    <source>
        <dbReference type="EMBL" id="GIQ83501.1"/>
    </source>
</evidence>
<dbReference type="InterPro" id="IPR001356">
    <property type="entry name" value="HD"/>
</dbReference>
<evidence type="ECO:0000256" key="1">
    <source>
        <dbReference type="ARBA" id="ARBA00023125"/>
    </source>
</evidence>
<protein>
    <recommendedName>
        <fullName evidence="6">Homeobox domain-containing protein</fullName>
    </recommendedName>
</protein>
<keyword evidence="2 4" id="KW-0371">Homeobox</keyword>
<comment type="subcellular location">
    <subcellularLocation>
        <location evidence="4">Nucleus</location>
    </subcellularLocation>
</comment>
<feature type="compositionally biased region" description="Pro residues" evidence="5">
    <location>
        <begin position="296"/>
        <end position="306"/>
    </location>
</feature>
<dbReference type="Proteomes" id="UP000265618">
    <property type="component" value="Unassembled WGS sequence"/>
</dbReference>
<feature type="region of interest" description="Disordered" evidence="5">
    <location>
        <begin position="294"/>
        <end position="339"/>
    </location>
</feature>
<evidence type="ECO:0000256" key="5">
    <source>
        <dbReference type="SAM" id="MobiDB-lite"/>
    </source>
</evidence>
<gene>
    <name evidence="7" type="ORF">KIPB_004836</name>
</gene>
<dbReference type="Gene3D" id="1.10.10.60">
    <property type="entry name" value="Homeodomain-like"/>
    <property type="match status" value="1"/>
</dbReference>
<dbReference type="Pfam" id="PF05920">
    <property type="entry name" value="Homeobox_KN"/>
    <property type="match status" value="1"/>
</dbReference>
<comment type="caution">
    <text evidence="7">The sequence shown here is derived from an EMBL/GenBank/DDBJ whole genome shotgun (WGS) entry which is preliminary data.</text>
</comment>
<feature type="DNA-binding region" description="Homeobox" evidence="4">
    <location>
        <begin position="25"/>
        <end position="60"/>
    </location>
</feature>
<organism evidence="7 8">
    <name type="scientific">Kipferlia bialata</name>
    <dbReference type="NCBI Taxonomy" id="797122"/>
    <lineage>
        <taxon>Eukaryota</taxon>
        <taxon>Metamonada</taxon>
        <taxon>Carpediemonas-like organisms</taxon>
        <taxon>Kipferlia</taxon>
    </lineage>
</organism>
<feature type="domain" description="Homeobox" evidence="6">
    <location>
        <begin position="23"/>
        <end position="59"/>
    </location>
</feature>
<accession>A0A9K3GIJ6</accession>
<keyword evidence="8" id="KW-1185">Reference proteome</keyword>
<dbReference type="AlphaFoldDB" id="A0A9K3GIJ6"/>
<dbReference type="InterPro" id="IPR009057">
    <property type="entry name" value="Homeodomain-like_sf"/>
</dbReference>
<name>A0A9K3GIJ6_9EUKA</name>
<feature type="compositionally biased region" description="Low complexity" evidence="5">
    <location>
        <begin position="71"/>
        <end position="109"/>
    </location>
</feature>
<evidence type="ECO:0000259" key="6">
    <source>
        <dbReference type="PROSITE" id="PS50071"/>
    </source>
</evidence>
<dbReference type="GO" id="GO:0003677">
    <property type="term" value="F:DNA binding"/>
    <property type="evidence" value="ECO:0007669"/>
    <property type="project" value="UniProtKB-UniRule"/>
</dbReference>
<dbReference type="GO" id="GO:0006355">
    <property type="term" value="P:regulation of DNA-templated transcription"/>
    <property type="evidence" value="ECO:0007669"/>
    <property type="project" value="InterPro"/>
</dbReference>
<dbReference type="InterPro" id="IPR008422">
    <property type="entry name" value="KN_HD"/>
</dbReference>
<sequence>MAKALSVARQYTLGLWLTNHLADPYLDDKDIKELVESTGLAKSQIRTWLRNHRNRLNIKIDDQVQDIRRSVLASSSPSQSASPKTVSGPECRSPSASTSGSRTSTAGESPVPSAAQYHPLLLEWLSLLGGVIQARWKHTGEPAYITMANGARRAVSRHKVPVVPVQIFKDDAERERHTAPLSQLDEEEWVRQRADQVERQRKKAAEVRNKVTSAVRARNDRVSRGVVAQPVDIHAVRSARGTRGTRGSRGSKAGNTSATAGPRSVADILGQPDLSTLTMDSSVWGGALSLWQNAPLPGPLPPPPTPGRKGAEGEREGERTIQCHTPTPVPTPVAMSPAVSTRSMPFPFRDPASFSASLSLSRSQAPDIYSLPPPPSPPCLPADYRMSISPVGGKPLLDHTAQPSHLPMVDMSEPPLPGPSVYAQPLLSTRVCAQAPVPPRPGRRYIHVPSVVSESAQPVVPSSLLSSGPPKQRVKAVPEQDTPPDKVREGVSVSMVTPLDTGPYLSLPDINAPTKPTPPLAKRAAQW</sequence>
<dbReference type="SUPFAM" id="SSF46689">
    <property type="entry name" value="Homeodomain-like"/>
    <property type="match status" value="1"/>
</dbReference>
<keyword evidence="3 4" id="KW-0539">Nucleus</keyword>
<feature type="compositionally biased region" description="Basic and acidic residues" evidence="5">
    <location>
        <begin position="309"/>
        <end position="321"/>
    </location>
</feature>
<feature type="region of interest" description="Disordered" evidence="5">
    <location>
        <begin position="71"/>
        <end position="112"/>
    </location>
</feature>
<dbReference type="OrthoDB" id="10056939at2759"/>
<feature type="compositionally biased region" description="Low complexity" evidence="5">
    <location>
        <begin position="458"/>
        <end position="470"/>
    </location>
</feature>
<evidence type="ECO:0000313" key="8">
    <source>
        <dbReference type="Proteomes" id="UP000265618"/>
    </source>
</evidence>
<dbReference type="CDD" id="cd00086">
    <property type="entry name" value="homeodomain"/>
    <property type="match status" value="1"/>
</dbReference>
<dbReference type="GO" id="GO:0005634">
    <property type="term" value="C:nucleus"/>
    <property type="evidence" value="ECO:0007669"/>
    <property type="project" value="UniProtKB-SubCell"/>
</dbReference>
<evidence type="ECO:0000256" key="3">
    <source>
        <dbReference type="ARBA" id="ARBA00023242"/>
    </source>
</evidence>
<evidence type="ECO:0000256" key="2">
    <source>
        <dbReference type="ARBA" id="ARBA00023155"/>
    </source>
</evidence>
<dbReference type="EMBL" id="BDIP01001074">
    <property type="protein sequence ID" value="GIQ83501.1"/>
    <property type="molecule type" value="Genomic_DNA"/>
</dbReference>
<keyword evidence="1 4" id="KW-0238">DNA-binding</keyword>
<feature type="region of interest" description="Disordered" evidence="5">
    <location>
        <begin position="238"/>
        <end position="266"/>
    </location>
</feature>
<feature type="region of interest" description="Disordered" evidence="5">
    <location>
        <begin position="457"/>
        <end position="527"/>
    </location>
</feature>
<dbReference type="PROSITE" id="PS50071">
    <property type="entry name" value="HOMEOBOX_2"/>
    <property type="match status" value="1"/>
</dbReference>
<reference evidence="7 8" key="1">
    <citation type="journal article" date="2018" name="PLoS ONE">
        <title>The draft genome of Kipferlia bialata reveals reductive genome evolution in fornicate parasites.</title>
        <authorList>
            <person name="Tanifuji G."/>
            <person name="Takabayashi S."/>
            <person name="Kume K."/>
            <person name="Takagi M."/>
            <person name="Nakayama T."/>
            <person name="Kamikawa R."/>
            <person name="Inagaki Y."/>
            <person name="Hashimoto T."/>
        </authorList>
    </citation>
    <scope>NUCLEOTIDE SEQUENCE [LARGE SCALE GENOMIC DNA]</scope>
    <source>
        <strain evidence="7">NY0173</strain>
    </source>
</reference>
<proteinExistence type="predicted"/>